<gene>
    <name evidence="4" type="ORF">IV203_028699</name>
</gene>
<evidence type="ECO:0000259" key="3">
    <source>
        <dbReference type="PROSITE" id="PS51468"/>
    </source>
</evidence>
<feature type="domain" description="VIT" evidence="3">
    <location>
        <begin position="58"/>
        <end position="190"/>
    </location>
</feature>
<evidence type="ECO:0000256" key="1">
    <source>
        <dbReference type="SAM" id="Phobius"/>
    </source>
</evidence>
<dbReference type="PROSITE" id="PS50234">
    <property type="entry name" value="VWFA"/>
    <property type="match status" value="1"/>
</dbReference>
<reference evidence="4" key="1">
    <citation type="journal article" date="2021" name="Sci. Rep.">
        <title>Diploid genomic architecture of Nitzschia inconspicua, an elite biomass production diatom.</title>
        <authorList>
            <person name="Oliver A."/>
            <person name="Podell S."/>
            <person name="Pinowska A."/>
            <person name="Traller J.C."/>
            <person name="Smith S.R."/>
            <person name="McClure R."/>
            <person name="Beliaev A."/>
            <person name="Bohutskyi P."/>
            <person name="Hill E.A."/>
            <person name="Rabines A."/>
            <person name="Zheng H."/>
            <person name="Allen L.Z."/>
            <person name="Kuo A."/>
            <person name="Grigoriev I.V."/>
            <person name="Allen A.E."/>
            <person name="Hazlebeck D."/>
            <person name="Allen E.E."/>
        </authorList>
    </citation>
    <scope>NUCLEOTIDE SEQUENCE</scope>
    <source>
        <strain evidence="4">Hildebrandi</strain>
    </source>
</reference>
<keyword evidence="5" id="KW-1185">Reference proteome</keyword>
<dbReference type="AlphaFoldDB" id="A0A9K3Q2G9"/>
<proteinExistence type="predicted"/>
<dbReference type="CDD" id="cd00198">
    <property type="entry name" value="vWFA"/>
    <property type="match status" value="1"/>
</dbReference>
<evidence type="ECO:0000259" key="2">
    <source>
        <dbReference type="PROSITE" id="PS50234"/>
    </source>
</evidence>
<dbReference type="SMART" id="SM00609">
    <property type="entry name" value="VIT"/>
    <property type="match status" value="1"/>
</dbReference>
<evidence type="ECO:0000313" key="4">
    <source>
        <dbReference type="EMBL" id="KAG7366029.1"/>
    </source>
</evidence>
<name>A0A9K3Q2G9_9STRA</name>
<feature type="domain" description="VWFA" evidence="2">
    <location>
        <begin position="319"/>
        <end position="514"/>
    </location>
</feature>
<dbReference type="Pfam" id="PF13768">
    <property type="entry name" value="VWA_3"/>
    <property type="match status" value="1"/>
</dbReference>
<protein>
    <submittedName>
        <fullName evidence="4">von Willebrand factor type A domain containing protein</fullName>
    </submittedName>
</protein>
<dbReference type="InterPro" id="IPR050934">
    <property type="entry name" value="ITIH"/>
</dbReference>
<keyword evidence="1" id="KW-1133">Transmembrane helix</keyword>
<dbReference type="OrthoDB" id="299997at2759"/>
<dbReference type="SMART" id="SM00327">
    <property type="entry name" value="VWA"/>
    <property type="match status" value="1"/>
</dbReference>
<dbReference type="InterPro" id="IPR013694">
    <property type="entry name" value="VIT"/>
</dbReference>
<dbReference type="PANTHER" id="PTHR10338:SF108">
    <property type="entry name" value="INTER-ALPHA-TRYPSIN INHIBITOR HEAVY CHAIN H4-LIKE PROTEIN"/>
    <property type="match status" value="1"/>
</dbReference>
<keyword evidence="1" id="KW-0812">Transmembrane</keyword>
<dbReference type="PROSITE" id="PS51468">
    <property type="entry name" value="VIT"/>
    <property type="match status" value="1"/>
</dbReference>
<keyword evidence="1" id="KW-0472">Membrane</keyword>
<organism evidence="4 5">
    <name type="scientific">Nitzschia inconspicua</name>
    <dbReference type="NCBI Taxonomy" id="303405"/>
    <lineage>
        <taxon>Eukaryota</taxon>
        <taxon>Sar</taxon>
        <taxon>Stramenopiles</taxon>
        <taxon>Ochrophyta</taxon>
        <taxon>Bacillariophyta</taxon>
        <taxon>Bacillariophyceae</taxon>
        <taxon>Bacillariophycidae</taxon>
        <taxon>Bacillariales</taxon>
        <taxon>Bacillariaceae</taxon>
        <taxon>Nitzschia</taxon>
    </lineage>
</organism>
<comment type="caution">
    <text evidence="4">The sequence shown here is derived from an EMBL/GenBank/DDBJ whole genome shotgun (WGS) entry which is preliminary data.</text>
</comment>
<dbReference type="Proteomes" id="UP000693970">
    <property type="component" value="Unassembled WGS sequence"/>
</dbReference>
<reference evidence="4" key="2">
    <citation type="submission" date="2021-04" db="EMBL/GenBank/DDBJ databases">
        <authorList>
            <person name="Podell S."/>
        </authorList>
    </citation>
    <scope>NUCLEOTIDE SEQUENCE</scope>
    <source>
        <strain evidence="4">Hildebrandi</strain>
    </source>
</reference>
<dbReference type="InterPro" id="IPR002035">
    <property type="entry name" value="VWF_A"/>
</dbReference>
<evidence type="ECO:0000313" key="5">
    <source>
        <dbReference type="Proteomes" id="UP000693970"/>
    </source>
</evidence>
<dbReference type="EMBL" id="JAGRRH010000007">
    <property type="protein sequence ID" value="KAG7366029.1"/>
    <property type="molecule type" value="Genomic_DNA"/>
</dbReference>
<dbReference type="PANTHER" id="PTHR10338">
    <property type="entry name" value="INTER-ALPHA-TRYPSIN INHIBITOR HEAVY CHAIN FAMILY MEMBER"/>
    <property type="match status" value="1"/>
</dbReference>
<feature type="transmembrane region" description="Helical" evidence="1">
    <location>
        <begin position="28"/>
        <end position="49"/>
    </location>
</feature>
<sequence length="731" mass="81043">MDEEQSKQLKATSGGGTGVSPAQPGTKFFFGLGILVVFLVVIVVLAVILPGNNDETESLQTPDTINFQTGVSLITSYHIDSEITSRMARTIVSMEIVNALRCSSIKTVTLQLPLGTRVAGLKVISFDDEQDTCTDDGVVKQLDDARESFLESASEGLPGAYVEEQDTFSHSLQVSMPPLGKANVELILEQLLQQRLGRVEFQLPFAPNEDVDSISMNLKVQGVNEFMNSSLVIEVGDDLKSELEDSFKVENDTGLDENLEFNLDLADSREFRYLPKIIGGSYVPAEFSESGELHVSNGPSWSCFEHYFRPPNLEPISKHMVWLVDTSMKDAKLNHTKQALKDFISRSLSENDSFYIQLFGNRATEDAMLSSSATAGEKQRAMQFIDKEWPQTYAVNFHAAFLEGILRAKNAKNDAGVTILVVVSDSSYFEGEWDRKKIVEDIYVANYQTEGYPVKIFILGFEDSSDTQLLSGIAVTNDGVSVSLSGPSFKDQFQNFFESEFSNVILSNVAIDYQPTNGTRVKGQTVQSFPALSNGNEVVVRGLLENTGNTTILDSDTLQATTTGFTHVGENVWQVKATTRDTSTCYQSYAHSRIDQLLRFRDVSELVGEKSLKRMVNLVTPCPEDKKLVDCIEEEATDLAIAANIVAQGITGMVTMDHDDCLSFEGETEICRDGTIGEFYYEDYYGNGGTESDFVYGPAYSEAFSHRQYFAILIIKYIILSSFLLNFFALW</sequence>
<accession>A0A9K3Q2G9</accession>
<feature type="transmembrane region" description="Helical" evidence="1">
    <location>
        <begin position="709"/>
        <end position="730"/>
    </location>
</feature>